<evidence type="ECO:0000259" key="4">
    <source>
        <dbReference type="PROSITE" id="PS50002"/>
    </source>
</evidence>
<dbReference type="Gene3D" id="2.30.30.40">
    <property type="entry name" value="SH3 Domains"/>
    <property type="match status" value="4"/>
</dbReference>
<dbReference type="Ensembl" id="ENSKMAT00000006268.1">
    <property type="protein sequence ID" value="ENSKMAP00000006161.1"/>
    <property type="gene ID" value="ENSKMAG00000004682.1"/>
</dbReference>
<evidence type="ECO:0000313" key="6">
    <source>
        <dbReference type="Proteomes" id="UP000264800"/>
    </source>
</evidence>
<feature type="domain" description="SH3" evidence="4">
    <location>
        <begin position="562"/>
        <end position="621"/>
    </location>
</feature>
<dbReference type="PANTHER" id="PTHR45929:SF2">
    <property type="entry name" value="SIGNAL TRANSDUCING ADAPTER MOLECULE 1"/>
    <property type="match status" value="1"/>
</dbReference>
<dbReference type="SUPFAM" id="SSF50044">
    <property type="entry name" value="SH3-domain"/>
    <property type="match status" value="5"/>
</dbReference>
<dbReference type="Pfam" id="PF14604">
    <property type="entry name" value="SH3_9"/>
    <property type="match status" value="2"/>
</dbReference>
<feature type="compositionally biased region" description="Polar residues" evidence="3">
    <location>
        <begin position="134"/>
        <end position="144"/>
    </location>
</feature>
<feature type="compositionally biased region" description="Polar residues" evidence="3">
    <location>
        <begin position="274"/>
        <end position="284"/>
    </location>
</feature>
<feature type="compositionally biased region" description="Pro residues" evidence="3">
    <location>
        <begin position="252"/>
        <end position="268"/>
    </location>
</feature>
<feature type="domain" description="SH3" evidence="4">
    <location>
        <begin position="627"/>
        <end position="685"/>
    </location>
</feature>
<reference evidence="5" key="1">
    <citation type="submission" date="2025-08" db="UniProtKB">
        <authorList>
            <consortium name="Ensembl"/>
        </authorList>
    </citation>
    <scope>IDENTIFICATION</scope>
</reference>
<feature type="domain" description="SH3" evidence="4">
    <location>
        <begin position="394"/>
        <end position="453"/>
    </location>
</feature>
<dbReference type="InterPro" id="IPR001452">
    <property type="entry name" value="SH3_domain"/>
</dbReference>
<evidence type="ECO:0000256" key="1">
    <source>
        <dbReference type="ARBA" id="ARBA00022443"/>
    </source>
</evidence>
<dbReference type="STRING" id="37003.ENSKMAP00000006161"/>
<dbReference type="Pfam" id="PF00018">
    <property type="entry name" value="SH3_1"/>
    <property type="match status" value="2"/>
</dbReference>
<dbReference type="AlphaFoldDB" id="A0A3Q2ZR30"/>
<keyword evidence="1 2" id="KW-0728">SH3 domain</keyword>
<feature type="compositionally biased region" description="Polar residues" evidence="3">
    <location>
        <begin position="1"/>
        <end position="10"/>
    </location>
</feature>
<organism evidence="5 6">
    <name type="scientific">Kryptolebias marmoratus</name>
    <name type="common">Mangrove killifish</name>
    <name type="synonym">Rivulus marmoratus</name>
    <dbReference type="NCBI Taxonomy" id="37003"/>
    <lineage>
        <taxon>Eukaryota</taxon>
        <taxon>Metazoa</taxon>
        <taxon>Chordata</taxon>
        <taxon>Craniata</taxon>
        <taxon>Vertebrata</taxon>
        <taxon>Euteleostomi</taxon>
        <taxon>Actinopterygii</taxon>
        <taxon>Neopterygii</taxon>
        <taxon>Teleostei</taxon>
        <taxon>Neoteleostei</taxon>
        <taxon>Acanthomorphata</taxon>
        <taxon>Ovalentaria</taxon>
        <taxon>Atherinomorphae</taxon>
        <taxon>Cyprinodontiformes</taxon>
        <taxon>Rivulidae</taxon>
        <taxon>Kryptolebias</taxon>
    </lineage>
</organism>
<reference evidence="5" key="2">
    <citation type="submission" date="2025-09" db="UniProtKB">
        <authorList>
            <consortium name="Ensembl"/>
        </authorList>
    </citation>
    <scope>IDENTIFICATION</scope>
</reference>
<sequence length="685" mass="75002">MSNNHSQQSFRARIQAFESQAGAEGGNEPSLPPRRASYKPSVAARPPAAFKAQSVDDASLNAPAAQNPFTSPRPPPSSKPVGQSIREELEALHSKGNTPHRSRPPVLARSDSVEEEEEPMPSEKPFREPLKPNLNINNHNSASMFTDDEHGNNTFNNIPVKPQYSMDGSGNFTNKPSVGKRPTTIRVPSKTGSNNFQDSVPTLPARNPVGSVNTPGSNKQGIKHSLSLQNSYNFGPQPSLPPRNPSMNKSLPPRPPPAKTGPGRPLPPNLQAVGRSQSTPQQASPKYLSQKPSKKGLLLPPRPSPGHRLYNKYILPLPHGIATSDFDGSNTGELSLQKNEVLLLLEEINRSEFECQVGEDRGRVKKSRMTVITPLESDDYSSQDAGATASGGDGSGLKVQALYDFFPESSEELTFREGDVVTEVEQMDNQWYRGTLNGSTGFFPINYVEVLSSSPKVLPEKKKPKPKSAPVSGPRCEARFDFEGEHSDELSFSEGDVIQLKAYVGEDWVRGQIGHSVGIFPLNFVDVIEDLPPPPSQQQSGRVALPGMAAPEAAKPAQAPKSSVEWAVALYDYTAKSDDEVSFQQGDRILVTKHLNEDWSSGRLNSREGMFPRAFIETNTGETTNQQDGRRARALYSFESNCDEELTFQVGDIITNLESIDDEWFLGELGENRALVPKNYVQVLE</sequence>
<dbReference type="PANTHER" id="PTHR45929">
    <property type="entry name" value="JAK PATHWAY SIGNAL TRANSDUCTION ADAPTOR MOLECULE"/>
    <property type="match status" value="1"/>
</dbReference>
<dbReference type="GO" id="GO:0043328">
    <property type="term" value="P:protein transport to vacuole involved in ubiquitin-dependent protein catabolic process via the multivesicular body sorting pathway"/>
    <property type="evidence" value="ECO:0007669"/>
    <property type="project" value="TreeGrafter"/>
</dbReference>
<dbReference type="OMA" id="EYVGDEW"/>
<dbReference type="InterPro" id="IPR036028">
    <property type="entry name" value="SH3-like_dom_sf"/>
</dbReference>
<protein>
    <submittedName>
        <fullName evidence="5">SH3 domain containing 19</fullName>
    </submittedName>
</protein>
<dbReference type="Pfam" id="PF07653">
    <property type="entry name" value="SH3_2"/>
    <property type="match status" value="1"/>
</dbReference>
<accession>A0A3Q2ZR30</accession>
<dbReference type="SMART" id="SM00326">
    <property type="entry name" value="SH3"/>
    <property type="match status" value="5"/>
</dbReference>
<proteinExistence type="predicted"/>
<dbReference type="PRINTS" id="PR00452">
    <property type="entry name" value="SH3DOMAIN"/>
</dbReference>
<feature type="compositionally biased region" description="Polar residues" evidence="3">
    <location>
        <begin position="190"/>
        <end position="200"/>
    </location>
</feature>
<dbReference type="GO" id="GO:0033565">
    <property type="term" value="C:ESCRT-0 complex"/>
    <property type="evidence" value="ECO:0007669"/>
    <property type="project" value="TreeGrafter"/>
</dbReference>
<dbReference type="PROSITE" id="PS50002">
    <property type="entry name" value="SH3"/>
    <property type="match status" value="5"/>
</dbReference>
<dbReference type="Proteomes" id="UP000264800">
    <property type="component" value="Unplaced"/>
</dbReference>
<dbReference type="PRINTS" id="PR00499">
    <property type="entry name" value="P67PHOX"/>
</dbReference>
<feature type="region of interest" description="Disordered" evidence="3">
    <location>
        <begin position="1"/>
        <end position="304"/>
    </location>
</feature>
<feature type="compositionally biased region" description="Polar residues" evidence="3">
    <location>
        <begin position="210"/>
        <end position="236"/>
    </location>
</feature>
<evidence type="ECO:0000256" key="3">
    <source>
        <dbReference type="SAM" id="MobiDB-lite"/>
    </source>
</evidence>
<feature type="domain" description="SH3" evidence="4">
    <location>
        <begin position="315"/>
        <end position="374"/>
    </location>
</feature>
<feature type="compositionally biased region" description="Polar residues" evidence="3">
    <location>
        <begin position="166"/>
        <end position="176"/>
    </location>
</feature>
<feature type="domain" description="SH3" evidence="4">
    <location>
        <begin position="471"/>
        <end position="530"/>
    </location>
</feature>
<dbReference type="InterPro" id="IPR050670">
    <property type="entry name" value="STAM"/>
</dbReference>
<evidence type="ECO:0000313" key="5">
    <source>
        <dbReference type="Ensembl" id="ENSKMAP00000006161.1"/>
    </source>
</evidence>
<name>A0A3Q2ZR30_KRYMA</name>
<evidence type="ECO:0000256" key="2">
    <source>
        <dbReference type="PROSITE-ProRule" id="PRU00192"/>
    </source>
</evidence>
<dbReference type="GeneTree" id="ENSGT00940000155694"/>
<keyword evidence="6" id="KW-1185">Reference proteome</keyword>